<dbReference type="EMBL" id="BA000004">
    <property type="protein sequence ID" value="BAB04741.1"/>
    <property type="molecule type" value="Genomic_DNA"/>
</dbReference>
<dbReference type="OrthoDB" id="9812429at2"/>
<dbReference type="PANTHER" id="PTHR40032">
    <property type="entry name" value="EXPORTED PROTEIN-RELATED"/>
    <property type="match status" value="1"/>
</dbReference>
<dbReference type="AlphaFoldDB" id="Q9KE36"/>
<dbReference type="Pfam" id="PF12671">
    <property type="entry name" value="Amidase_6"/>
    <property type="match status" value="1"/>
</dbReference>
<dbReference type="InterPro" id="IPR024301">
    <property type="entry name" value="Amidase_6"/>
</dbReference>
<keyword evidence="3" id="KW-1185">Reference proteome</keyword>
<name>Q9KE36_HALH5</name>
<dbReference type="HOGENOM" id="CLU_048731_1_0_9"/>
<gene>
    <name evidence="2" type="ordered locus">BH1022</name>
</gene>
<proteinExistence type="predicted"/>
<dbReference type="PIR" id="F83777">
    <property type="entry name" value="F83777"/>
</dbReference>
<evidence type="ECO:0000259" key="1">
    <source>
        <dbReference type="Pfam" id="PF12671"/>
    </source>
</evidence>
<dbReference type="KEGG" id="bha:BH1022"/>
<dbReference type="RefSeq" id="WP_010897192.1">
    <property type="nucleotide sequence ID" value="NC_002570.2"/>
</dbReference>
<dbReference type="Proteomes" id="UP000001258">
    <property type="component" value="Chromosome"/>
</dbReference>
<sequence length="298" mass="35162">MSRNALQQLHSLIEKRNEGFVNGKVDFLCHEDDLLSLERRRQRDKNRGAETVKANVNGAIVSRRQIDEKLIVDYSIKYEFLIRMNKRFYIEEQQQERRAIFLDDGLLEDREIPVLEEEYDHSDTQTVFLTSPVAQRSSYDRREAIRYAERWWNDYNPNYKNFENNCTNFISQCLRAGGAPTTGAPNRSKGWWYQNNNWSYSWTVANAMRWHLSGARTGLRGEERKSPRDLIPGDVICYDFNGDGRWQHTTIVVAKDVNGDPLVNAQTTNSRMRYWAYEDSTAYTPNIQYKFFHIVDRF</sequence>
<organism evidence="2 3">
    <name type="scientific">Halalkalibacterium halodurans (strain ATCC BAA-125 / DSM 18197 / FERM 7344 / JCM 9153 / C-125)</name>
    <name type="common">Bacillus halodurans</name>
    <dbReference type="NCBI Taxonomy" id="272558"/>
    <lineage>
        <taxon>Bacteria</taxon>
        <taxon>Bacillati</taxon>
        <taxon>Bacillota</taxon>
        <taxon>Bacilli</taxon>
        <taxon>Bacillales</taxon>
        <taxon>Bacillaceae</taxon>
        <taxon>Halalkalibacterium (ex Joshi et al. 2022)</taxon>
    </lineage>
</organism>
<dbReference type="eggNOG" id="ENOG502Z7JI">
    <property type="taxonomic scope" value="Bacteria"/>
</dbReference>
<evidence type="ECO:0000313" key="3">
    <source>
        <dbReference type="Proteomes" id="UP000001258"/>
    </source>
</evidence>
<feature type="domain" description="Putative amidase" evidence="1">
    <location>
        <begin position="138"/>
        <end position="291"/>
    </location>
</feature>
<dbReference type="PANTHER" id="PTHR40032:SF1">
    <property type="entry name" value="EXPORTED PROTEIN"/>
    <property type="match status" value="1"/>
</dbReference>
<protein>
    <submittedName>
        <fullName evidence="2">BH1022 protein</fullName>
    </submittedName>
</protein>
<evidence type="ECO:0000313" key="2">
    <source>
        <dbReference type="EMBL" id="BAB04741.1"/>
    </source>
</evidence>
<dbReference type="STRING" id="272558.gene:10726916"/>
<reference evidence="2 3" key="1">
    <citation type="journal article" date="2000" name="Nucleic Acids Res.">
        <title>Complete genome sequence of the alkaliphilic bacterium Bacillus halodurans and genomic sequence comparison with Bacillus subtilis.</title>
        <authorList>
            <person name="Takami H."/>
            <person name="Nakasone K."/>
            <person name="Takaki Y."/>
            <person name="Maeno G."/>
            <person name="Sasaki R."/>
            <person name="Masui N."/>
            <person name="Fuji F."/>
            <person name="Hirama C."/>
            <person name="Nakamura Y."/>
            <person name="Ogasawara N."/>
            <person name="Kuhara S."/>
            <person name="Horikoshi K."/>
        </authorList>
    </citation>
    <scope>NUCLEOTIDE SEQUENCE [LARGE SCALE GENOMIC DNA]</scope>
    <source>
        <strain evidence="3">ATCC BAA-125 / DSM 18197 / FERM 7344 / JCM 9153 / C-125</strain>
    </source>
</reference>
<accession>Q9KE36</accession>